<evidence type="ECO:0000313" key="3">
    <source>
        <dbReference type="Proteomes" id="UP000016930"/>
    </source>
</evidence>
<dbReference type="HOGENOM" id="CLU_1360264_0_0_1"/>
<feature type="region of interest" description="Disordered" evidence="1">
    <location>
        <begin position="1"/>
        <end position="40"/>
    </location>
</feature>
<protein>
    <submittedName>
        <fullName evidence="2">Uncharacterized protein</fullName>
    </submittedName>
</protein>
<organism evidence="2 3">
    <name type="scientific">Ceriporiopsis subvermispora (strain B)</name>
    <name type="common">White-rot fungus</name>
    <name type="synonym">Gelatoporia subvermispora</name>
    <dbReference type="NCBI Taxonomy" id="914234"/>
    <lineage>
        <taxon>Eukaryota</taxon>
        <taxon>Fungi</taxon>
        <taxon>Dikarya</taxon>
        <taxon>Basidiomycota</taxon>
        <taxon>Agaricomycotina</taxon>
        <taxon>Agaricomycetes</taxon>
        <taxon>Polyporales</taxon>
        <taxon>Gelatoporiaceae</taxon>
        <taxon>Gelatoporia</taxon>
    </lineage>
</organism>
<proteinExistence type="predicted"/>
<dbReference type="EMBL" id="KB445794">
    <property type="protein sequence ID" value="EMD39019.1"/>
    <property type="molecule type" value="Genomic_DNA"/>
</dbReference>
<gene>
    <name evidence="2" type="ORF">CERSUDRAFT_72259</name>
</gene>
<feature type="compositionally biased region" description="Basic and acidic residues" evidence="1">
    <location>
        <begin position="11"/>
        <end position="31"/>
    </location>
</feature>
<dbReference type="AlphaFoldDB" id="M2PR23"/>
<evidence type="ECO:0000256" key="1">
    <source>
        <dbReference type="SAM" id="MobiDB-lite"/>
    </source>
</evidence>
<accession>M2PR23</accession>
<keyword evidence="3" id="KW-1185">Reference proteome</keyword>
<dbReference type="Proteomes" id="UP000016930">
    <property type="component" value="Unassembled WGS sequence"/>
</dbReference>
<dbReference type="OrthoDB" id="10511098at2759"/>
<evidence type="ECO:0000313" key="2">
    <source>
        <dbReference type="EMBL" id="EMD39019.1"/>
    </source>
</evidence>
<name>M2PR23_CERS8</name>
<sequence length="201" mass="23470">MGRKAQYFTSGDRKTAQREFKQQRDSTERGRACRKAQKQKAKSREAYYTIARKSPNAAEVVTRPEELPVTLVNLAFCHVDTYTQNDLRTLEGRLCAELRAEGQLRVSHCQEGHVATVYHMGVRHLAQLIHEWERVQGEENSYLFTGIEEDSIHVEWLARRIYCLWDDLDLMESVDDFLSLYSFALLSWQSLTNMHLMLRDI</sequence>
<reference evidence="2 3" key="1">
    <citation type="journal article" date="2012" name="Proc. Natl. Acad. Sci. U.S.A.">
        <title>Comparative genomics of Ceriporiopsis subvermispora and Phanerochaete chrysosporium provide insight into selective ligninolysis.</title>
        <authorList>
            <person name="Fernandez-Fueyo E."/>
            <person name="Ruiz-Duenas F.J."/>
            <person name="Ferreira P."/>
            <person name="Floudas D."/>
            <person name="Hibbett D.S."/>
            <person name="Canessa P."/>
            <person name="Larrondo L.F."/>
            <person name="James T.Y."/>
            <person name="Seelenfreund D."/>
            <person name="Lobos S."/>
            <person name="Polanco R."/>
            <person name="Tello M."/>
            <person name="Honda Y."/>
            <person name="Watanabe T."/>
            <person name="Watanabe T."/>
            <person name="Ryu J.S."/>
            <person name="Kubicek C.P."/>
            <person name="Schmoll M."/>
            <person name="Gaskell J."/>
            <person name="Hammel K.E."/>
            <person name="St John F.J."/>
            <person name="Vanden Wymelenberg A."/>
            <person name="Sabat G."/>
            <person name="Splinter BonDurant S."/>
            <person name="Syed K."/>
            <person name="Yadav J.S."/>
            <person name="Doddapaneni H."/>
            <person name="Subramanian V."/>
            <person name="Lavin J.L."/>
            <person name="Oguiza J.A."/>
            <person name="Perez G."/>
            <person name="Pisabarro A.G."/>
            <person name="Ramirez L."/>
            <person name="Santoyo F."/>
            <person name="Master E."/>
            <person name="Coutinho P.M."/>
            <person name="Henrissat B."/>
            <person name="Lombard V."/>
            <person name="Magnuson J.K."/>
            <person name="Kuees U."/>
            <person name="Hori C."/>
            <person name="Igarashi K."/>
            <person name="Samejima M."/>
            <person name="Held B.W."/>
            <person name="Barry K.W."/>
            <person name="LaButti K.M."/>
            <person name="Lapidus A."/>
            <person name="Lindquist E.A."/>
            <person name="Lucas S.M."/>
            <person name="Riley R."/>
            <person name="Salamov A.A."/>
            <person name="Hoffmeister D."/>
            <person name="Schwenk D."/>
            <person name="Hadar Y."/>
            <person name="Yarden O."/>
            <person name="de Vries R.P."/>
            <person name="Wiebenga A."/>
            <person name="Stenlid J."/>
            <person name="Eastwood D."/>
            <person name="Grigoriev I.V."/>
            <person name="Berka R.M."/>
            <person name="Blanchette R.A."/>
            <person name="Kersten P."/>
            <person name="Martinez A.T."/>
            <person name="Vicuna R."/>
            <person name="Cullen D."/>
        </authorList>
    </citation>
    <scope>NUCLEOTIDE SEQUENCE [LARGE SCALE GENOMIC DNA]</scope>
    <source>
        <strain evidence="2 3">B</strain>
    </source>
</reference>